<dbReference type="InterPro" id="IPR050639">
    <property type="entry name" value="SSR_resolvase"/>
</dbReference>
<dbReference type="InterPro" id="IPR006119">
    <property type="entry name" value="Resolv_N"/>
</dbReference>
<dbReference type="RefSeq" id="WP_341417384.1">
    <property type="nucleotide sequence ID" value="NZ_JBBPCC010000013.1"/>
</dbReference>
<dbReference type="Pfam" id="PF00239">
    <property type="entry name" value="Resolvase"/>
    <property type="match status" value="1"/>
</dbReference>
<dbReference type="PROSITE" id="PS51737">
    <property type="entry name" value="RECOMBINASE_DNA_BIND"/>
    <property type="match status" value="1"/>
</dbReference>
<dbReference type="SUPFAM" id="SSF53041">
    <property type="entry name" value="Resolvase-like"/>
    <property type="match status" value="1"/>
</dbReference>
<dbReference type="PANTHER" id="PTHR30461">
    <property type="entry name" value="DNA-INVERTASE FROM LAMBDOID PROPHAGE"/>
    <property type="match status" value="1"/>
</dbReference>
<dbReference type="Pfam" id="PF13408">
    <property type="entry name" value="Zn_ribbon_recom"/>
    <property type="match status" value="1"/>
</dbReference>
<dbReference type="PROSITE" id="PS51736">
    <property type="entry name" value="RECOMBINASES_3"/>
    <property type="match status" value="1"/>
</dbReference>
<dbReference type="EMBL" id="JBBPCC010000013">
    <property type="protein sequence ID" value="MEK8130261.1"/>
    <property type="molecule type" value="Genomic_DNA"/>
</dbReference>
<sequence length="597" mass="69879">MIEAVAYARVSTDSEDQLNSLENQMSFFGEYFIENGYKAADCGVLCRKNGENEVLQGTYADEGISGKNLSKREAFKQMLREAKLGKFKLIVTKSVARFGRNVEDTAKAVKDLKELGVGVYFLDLKVNSLDSSKEFMINLFAALAQEENNNRSYITQFGIRKAQKEGKWTTGNPPFGYNIVDGFLQVDPTESEIVKRIYDLYYYSGYGTGRLARLLNEERIPTKKNKQWSQKQLMTILENPIYTGVQTTHTKQTIDINRGLQKRIPREAQIVHHFEHLKIIEPDFFKLVQIEKKKRKELFGYVEVINEKVVNDEGEIETKKKRKLHRSNRRYSSEHLLSNLLVCSHCGVGLKRKKRHAHRRKDGTSKNLGYEWCCAINDMYGRARCAYRSSMPEDKIIEFLINELKRIKDDDEYFDSALRGHISLYYEEENVPQRLILLGEQIQEINEEIKTNLRLVSKNILTDEQFDEFNGDAQARLNSLQREHNRLMYLDVEIEEVKLKHQAFLKMLETIDVDQLTNSSLRKLIRKVDFVTMEANEIRLRLEWNYMDISYSQRLRDRFLKEYGTDKVSLDINIEDMDNRTREEFEEATEKLINWTT</sequence>
<reference evidence="3 4" key="1">
    <citation type="submission" date="2024-04" db="EMBL/GenBank/DDBJ databases">
        <title>draft genome sequnece of Paenibacillus filicis.</title>
        <authorList>
            <person name="Kim D.-U."/>
        </authorList>
    </citation>
    <scope>NUCLEOTIDE SEQUENCE [LARGE SCALE GENOMIC DNA]</scope>
    <source>
        <strain evidence="3 4">KACC14197</strain>
    </source>
</reference>
<feature type="domain" description="Resolvase/invertase-type recombinase catalytic" evidence="1">
    <location>
        <begin position="3"/>
        <end position="166"/>
    </location>
</feature>
<comment type="caution">
    <text evidence="3">The sequence shown here is derived from an EMBL/GenBank/DDBJ whole genome shotgun (WGS) entry which is preliminary data.</text>
</comment>
<keyword evidence="4" id="KW-1185">Reference proteome</keyword>
<organism evidence="3 4">
    <name type="scientific">Paenibacillus filicis</name>
    <dbReference type="NCBI Taxonomy" id="669464"/>
    <lineage>
        <taxon>Bacteria</taxon>
        <taxon>Bacillati</taxon>
        <taxon>Bacillota</taxon>
        <taxon>Bacilli</taxon>
        <taxon>Bacillales</taxon>
        <taxon>Paenibacillaceae</taxon>
        <taxon>Paenibacillus</taxon>
    </lineage>
</organism>
<accession>A0ABU9DPU6</accession>
<dbReference type="CDD" id="cd00338">
    <property type="entry name" value="Ser_Recombinase"/>
    <property type="match status" value="1"/>
</dbReference>
<dbReference type="SMART" id="SM00857">
    <property type="entry name" value="Resolvase"/>
    <property type="match status" value="1"/>
</dbReference>
<protein>
    <submittedName>
        <fullName evidence="3">Recombinase family protein</fullName>
    </submittedName>
</protein>
<proteinExistence type="predicted"/>
<feature type="domain" description="Recombinase" evidence="2">
    <location>
        <begin position="174"/>
        <end position="299"/>
    </location>
</feature>
<evidence type="ECO:0000259" key="2">
    <source>
        <dbReference type="PROSITE" id="PS51737"/>
    </source>
</evidence>
<dbReference type="Pfam" id="PF07508">
    <property type="entry name" value="Recombinase"/>
    <property type="match status" value="1"/>
</dbReference>
<dbReference type="Proteomes" id="UP001469365">
    <property type="component" value="Unassembled WGS sequence"/>
</dbReference>
<dbReference type="PANTHER" id="PTHR30461:SF23">
    <property type="entry name" value="DNA RECOMBINASE-RELATED"/>
    <property type="match status" value="1"/>
</dbReference>
<evidence type="ECO:0000313" key="4">
    <source>
        <dbReference type="Proteomes" id="UP001469365"/>
    </source>
</evidence>
<dbReference type="InterPro" id="IPR011109">
    <property type="entry name" value="DNA_bind_recombinase_dom"/>
</dbReference>
<dbReference type="InterPro" id="IPR038109">
    <property type="entry name" value="DNA_bind_recomb_sf"/>
</dbReference>
<dbReference type="InterPro" id="IPR036162">
    <property type="entry name" value="Resolvase-like_N_sf"/>
</dbReference>
<evidence type="ECO:0000259" key="1">
    <source>
        <dbReference type="PROSITE" id="PS51736"/>
    </source>
</evidence>
<evidence type="ECO:0000313" key="3">
    <source>
        <dbReference type="EMBL" id="MEK8130261.1"/>
    </source>
</evidence>
<dbReference type="InterPro" id="IPR025827">
    <property type="entry name" value="Zn_ribbon_recom_dom"/>
</dbReference>
<name>A0ABU9DPU6_9BACL</name>
<gene>
    <name evidence="3" type="ORF">WMW72_20345</name>
</gene>
<dbReference type="Gene3D" id="3.90.1750.20">
    <property type="entry name" value="Putative Large Serine Recombinase, Chain B, Domain 2"/>
    <property type="match status" value="1"/>
</dbReference>
<dbReference type="Gene3D" id="3.40.50.1390">
    <property type="entry name" value="Resolvase, N-terminal catalytic domain"/>
    <property type="match status" value="1"/>
</dbReference>